<dbReference type="Proteomes" id="UP000076738">
    <property type="component" value="Unassembled WGS sequence"/>
</dbReference>
<sequence>MTDATLVGTGLLSAGMGVPWVASSKVMSISLWLETWNTLWRAGSTSAENYETKGKHCRAGQQCQYLHSSRRWTLPIMIPGGSLLVASMVKRSGGDGGTPCEKEHRRPETGTTQPTCEPNWQVPCAEVSRSASVTEAGRGRLAALADEKRGGEHSRRAHSSHHAWRAAEEDEWARLTRPGERCAESEGAAHQHCHTPRRP</sequence>
<protein>
    <submittedName>
        <fullName evidence="2">Uncharacterized protein</fullName>
    </submittedName>
</protein>
<feature type="region of interest" description="Disordered" evidence="1">
    <location>
        <begin position="144"/>
        <end position="199"/>
    </location>
</feature>
<organism evidence="2 3">
    <name type="scientific">Calocera viscosa (strain TUFC12733)</name>
    <dbReference type="NCBI Taxonomy" id="1330018"/>
    <lineage>
        <taxon>Eukaryota</taxon>
        <taxon>Fungi</taxon>
        <taxon>Dikarya</taxon>
        <taxon>Basidiomycota</taxon>
        <taxon>Agaricomycotina</taxon>
        <taxon>Dacrymycetes</taxon>
        <taxon>Dacrymycetales</taxon>
        <taxon>Dacrymycetaceae</taxon>
        <taxon>Calocera</taxon>
    </lineage>
</organism>
<keyword evidence="3" id="KW-1185">Reference proteome</keyword>
<proteinExistence type="predicted"/>
<dbReference type="AlphaFoldDB" id="A0A167L4X3"/>
<evidence type="ECO:0000313" key="2">
    <source>
        <dbReference type="EMBL" id="KZO95331.1"/>
    </source>
</evidence>
<evidence type="ECO:0000313" key="3">
    <source>
        <dbReference type="Proteomes" id="UP000076738"/>
    </source>
</evidence>
<feature type="compositionally biased region" description="Basic and acidic residues" evidence="1">
    <location>
        <begin position="172"/>
        <end position="189"/>
    </location>
</feature>
<evidence type="ECO:0000256" key="1">
    <source>
        <dbReference type="SAM" id="MobiDB-lite"/>
    </source>
</evidence>
<reference evidence="2 3" key="1">
    <citation type="journal article" date="2016" name="Mol. Biol. Evol.">
        <title>Comparative Genomics of Early-Diverging Mushroom-Forming Fungi Provides Insights into the Origins of Lignocellulose Decay Capabilities.</title>
        <authorList>
            <person name="Nagy L.G."/>
            <person name="Riley R."/>
            <person name="Tritt A."/>
            <person name="Adam C."/>
            <person name="Daum C."/>
            <person name="Floudas D."/>
            <person name="Sun H."/>
            <person name="Yadav J.S."/>
            <person name="Pangilinan J."/>
            <person name="Larsson K.H."/>
            <person name="Matsuura K."/>
            <person name="Barry K."/>
            <person name="Labutti K."/>
            <person name="Kuo R."/>
            <person name="Ohm R.A."/>
            <person name="Bhattacharya S.S."/>
            <person name="Shirouzu T."/>
            <person name="Yoshinaga Y."/>
            <person name="Martin F.M."/>
            <person name="Grigoriev I.V."/>
            <person name="Hibbett D.S."/>
        </authorList>
    </citation>
    <scope>NUCLEOTIDE SEQUENCE [LARGE SCALE GENOMIC DNA]</scope>
    <source>
        <strain evidence="2 3">TUFC12733</strain>
    </source>
</reference>
<feature type="compositionally biased region" description="Basic and acidic residues" evidence="1">
    <location>
        <begin position="145"/>
        <end position="154"/>
    </location>
</feature>
<feature type="compositionally biased region" description="Basic residues" evidence="1">
    <location>
        <begin position="155"/>
        <end position="164"/>
    </location>
</feature>
<dbReference type="EMBL" id="KV417289">
    <property type="protein sequence ID" value="KZO95331.1"/>
    <property type="molecule type" value="Genomic_DNA"/>
</dbReference>
<gene>
    <name evidence="2" type="ORF">CALVIDRAFT_166903</name>
</gene>
<name>A0A167L4X3_CALVF</name>
<feature type="region of interest" description="Disordered" evidence="1">
    <location>
        <begin position="92"/>
        <end position="117"/>
    </location>
</feature>
<accession>A0A167L4X3</accession>